<dbReference type="InterPro" id="IPR011050">
    <property type="entry name" value="Pectin_lyase_fold/virulence"/>
</dbReference>
<accession>A0A0F9ALJ3</accession>
<comment type="caution">
    <text evidence="1">The sequence shown here is derived from an EMBL/GenBank/DDBJ whole genome shotgun (WGS) entry which is preliminary data.</text>
</comment>
<sequence length="311" mass="32534">MYGLQTEVSPSSGRLQPVIRANGAVVARFPHPNDGPVELAGVTSRTGINFHVKTDGNDDLDGLSWDTAVASFTKAIERATAGRGDQVHARPGDYDEAEIDVNKADLAIIGHGANGAVGITPSSGINGMKITANDVVLQNIRIEGVNDSDYGLSIGDSSNEVLGVRVYGCLLRNGTHATAPAVLIHGAGDLYIVGCDIAWAGRGVEFKGGSESYPSQIFILGNQFHDLVRFHLSQRVIPDNIENGKVVGLSHKGNTHLGLEDGTEPADAFLSLGQVGTSGMIARNDFATATNAIGTFGLTTTVMWVANGTEA</sequence>
<evidence type="ECO:0008006" key="2">
    <source>
        <dbReference type="Google" id="ProtNLM"/>
    </source>
</evidence>
<evidence type="ECO:0000313" key="1">
    <source>
        <dbReference type="EMBL" id="KKL10235.1"/>
    </source>
</evidence>
<proteinExistence type="predicted"/>
<gene>
    <name evidence="1" type="ORF">LCGC14_2557850</name>
</gene>
<dbReference type="Gene3D" id="2.160.20.10">
    <property type="entry name" value="Single-stranded right-handed beta-helix, Pectin lyase-like"/>
    <property type="match status" value="1"/>
</dbReference>
<dbReference type="AlphaFoldDB" id="A0A0F9ALJ3"/>
<organism evidence="1">
    <name type="scientific">marine sediment metagenome</name>
    <dbReference type="NCBI Taxonomy" id="412755"/>
    <lineage>
        <taxon>unclassified sequences</taxon>
        <taxon>metagenomes</taxon>
        <taxon>ecological metagenomes</taxon>
    </lineage>
</organism>
<protein>
    <recommendedName>
        <fullName evidence="2">Right handed beta helix domain-containing protein</fullName>
    </recommendedName>
</protein>
<dbReference type="SUPFAM" id="SSF51126">
    <property type="entry name" value="Pectin lyase-like"/>
    <property type="match status" value="1"/>
</dbReference>
<dbReference type="EMBL" id="LAZR01042142">
    <property type="protein sequence ID" value="KKL10235.1"/>
    <property type="molecule type" value="Genomic_DNA"/>
</dbReference>
<feature type="non-terminal residue" evidence="1">
    <location>
        <position position="311"/>
    </location>
</feature>
<name>A0A0F9ALJ3_9ZZZZ</name>
<reference evidence="1" key="1">
    <citation type="journal article" date="2015" name="Nature">
        <title>Complex archaea that bridge the gap between prokaryotes and eukaryotes.</title>
        <authorList>
            <person name="Spang A."/>
            <person name="Saw J.H."/>
            <person name="Jorgensen S.L."/>
            <person name="Zaremba-Niedzwiedzka K."/>
            <person name="Martijn J."/>
            <person name="Lind A.E."/>
            <person name="van Eijk R."/>
            <person name="Schleper C."/>
            <person name="Guy L."/>
            <person name="Ettema T.J."/>
        </authorList>
    </citation>
    <scope>NUCLEOTIDE SEQUENCE</scope>
</reference>
<dbReference type="InterPro" id="IPR012334">
    <property type="entry name" value="Pectin_lyas_fold"/>
</dbReference>